<dbReference type="AlphaFoldDB" id="A0A8H4NJP1"/>
<evidence type="ECO:0000313" key="2">
    <source>
        <dbReference type="Proteomes" id="UP000605986"/>
    </source>
</evidence>
<reference evidence="1" key="1">
    <citation type="submission" date="2020-01" db="EMBL/GenBank/DDBJ databases">
        <title>Identification and distribution of gene clusters putatively required for synthesis of sphingolipid metabolism inhibitors in phylogenetically diverse species of the filamentous fungus Fusarium.</title>
        <authorList>
            <person name="Kim H.-S."/>
            <person name="Busman M."/>
            <person name="Brown D.W."/>
            <person name="Divon H."/>
            <person name="Uhlig S."/>
            <person name="Proctor R.H."/>
        </authorList>
    </citation>
    <scope>NUCLEOTIDE SEQUENCE</scope>
    <source>
        <strain evidence="1">NRRL 53441</strain>
    </source>
</reference>
<organism evidence="1 2">
    <name type="scientific">Fusarium austroafricanum</name>
    <dbReference type="NCBI Taxonomy" id="2364996"/>
    <lineage>
        <taxon>Eukaryota</taxon>
        <taxon>Fungi</taxon>
        <taxon>Dikarya</taxon>
        <taxon>Ascomycota</taxon>
        <taxon>Pezizomycotina</taxon>
        <taxon>Sordariomycetes</taxon>
        <taxon>Hypocreomycetidae</taxon>
        <taxon>Hypocreales</taxon>
        <taxon>Nectriaceae</taxon>
        <taxon>Fusarium</taxon>
        <taxon>Fusarium concolor species complex</taxon>
    </lineage>
</organism>
<protein>
    <submittedName>
        <fullName evidence="1">Uncharacterized protein</fullName>
    </submittedName>
</protein>
<comment type="caution">
    <text evidence="1">The sequence shown here is derived from an EMBL/GenBank/DDBJ whole genome shotgun (WGS) entry which is preliminary data.</text>
</comment>
<dbReference type="EMBL" id="JAADJG010000842">
    <property type="protein sequence ID" value="KAF4435573.1"/>
    <property type="molecule type" value="Genomic_DNA"/>
</dbReference>
<dbReference type="OrthoDB" id="5979581at2759"/>
<dbReference type="Proteomes" id="UP000605986">
    <property type="component" value="Unassembled WGS sequence"/>
</dbReference>
<evidence type="ECO:0000313" key="1">
    <source>
        <dbReference type="EMBL" id="KAF4435573.1"/>
    </source>
</evidence>
<keyword evidence="2" id="KW-1185">Reference proteome</keyword>
<accession>A0A8H4NJP1</accession>
<sequence length="207" mass="22835">MDGTTHNAQRNAANFLLQRGGEVPIPPQHSSTHLRLRLGFALLLSTWVTRKSSRDMRQAASIPSTWATSMTNAIELCPRSVEAKSLLSQQAACFAVRQRSDVRCRASHRYLLLMGPNGRHLCLVLPVLGPSASQLSSHLDMACKPTATKIDNVYLHGYDDGTDELLEAMPEISETEAALLYDLLSKVFVYDPLHRISAEEMLAIHAA</sequence>
<gene>
    <name evidence="1" type="ORF">F53441_13479</name>
</gene>
<name>A0A8H4NJP1_9HYPO</name>
<proteinExistence type="predicted"/>